<protein>
    <submittedName>
        <fullName evidence="3">Uncharacterized protein</fullName>
    </submittedName>
</protein>
<dbReference type="AlphaFoldDB" id="A0A4P6YU25"/>
<evidence type="ECO:0000313" key="4">
    <source>
        <dbReference type="Proteomes" id="UP000292886"/>
    </source>
</evidence>
<evidence type="ECO:0000256" key="1">
    <source>
        <dbReference type="SAM" id="MobiDB-lite"/>
    </source>
</evidence>
<organism evidence="3 4">
    <name type="scientific">Periweissella cryptocerci</name>
    <dbReference type="NCBI Taxonomy" id="2506420"/>
    <lineage>
        <taxon>Bacteria</taxon>
        <taxon>Bacillati</taxon>
        <taxon>Bacillota</taxon>
        <taxon>Bacilli</taxon>
        <taxon>Lactobacillales</taxon>
        <taxon>Lactobacillaceae</taxon>
        <taxon>Periweissella</taxon>
    </lineage>
</organism>
<gene>
    <name evidence="3" type="ORF">EQG49_07235</name>
</gene>
<feature type="region of interest" description="Disordered" evidence="1">
    <location>
        <begin position="45"/>
        <end position="71"/>
    </location>
</feature>
<reference evidence="4" key="1">
    <citation type="submission" date="2019-03" db="EMBL/GenBank/DDBJ databases">
        <title>Weissella sp. 26KH-42 Genome sequencing.</title>
        <authorList>
            <person name="Heo J."/>
            <person name="Kim S.-J."/>
            <person name="Kim J.-S."/>
            <person name="Hong S.-B."/>
            <person name="Kwon S.-W."/>
        </authorList>
    </citation>
    <scope>NUCLEOTIDE SEQUENCE [LARGE SCALE GENOMIC DNA]</scope>
    <source>
        <strain evidence="4">26KH-42</strain>
    </source>
</reference>
<evidence type="ECO:0000313" key="3">
    <source>
        <dbReference type="EMBL" id="QBO36268.1"/>
    </source>
</evidence>
<keyword evidence="2" id="KW-0472">Membrane</keyword>
<feature type="transmembrane region" description="Helical" evidence="2">
    <location>
        <begin position="12"/>
        <end position="29"/>
    </location>
</feature>
<keyword evidence="2" id="KW-1133">Transmembrane helix</keyword>
<dbReference type="RefSeq" id="WP_133363345.1">
    <property type="nucleotide sequence ID" value="NZ_CP037940.1"/>
</dbReference>
<feature type="compositionally biased region" description="Basic and acidic residues" evidence="1">
    <location>
        <begin position="54"/>
        <end position="71"/>
    </location>
</feature>
<dbReference type="Proteomes" id="UP000292886">
    <property type="component" value="Chromosome"/>
</dbReference>
<keyword evidence="2" id="KW-0812">Transmembrane</keyword>
<accession>A0A4P6YU25</accession>
<dbReference type="EMBL" id="CP037940">
    <property type="protein sequence ID" value="QBO36268.1"/>
    <property type="molecule type" value="Genomic_DNA"/>
</dbReference>
<proteinExistence type="predicted"/>
<name>A0A4P6YU25_9LACO</name>
<keyword evidence="4" id="KW-1185">Reference proteome</keyword>
<sequence length="71" mass="8166">MRIFGITFEQVLAVIGLISMIGLMGWVASKNSEYEKETRENYGASAYRGTEVQTQKDQEIRRISEAHQENR</sequence>
<evidence type="ECO:0000256" key="2">
    <source>
        <dbReference type="SAM" id="Phobius"/>
    </source>
</evidence>
<dbReference type="KEGG" id="wei:EQG49_07235"/>